<dbReference type="PANTHER" id="PTHR12483">
    <property type="entry name" value="SOLUTE CARRIER FAMILY 31 COPPER TRANSPORTERS"/>
    <property type="match status" value="1"/>
</dbReference>
<dbReference type="OrthoDB" id="161814at2759"/>
<keyword evidence="4" id="KW-0406">Ion transport</keyword>
<dbReference type="EMBL" id="MU251269">
    <property type="protein sequence ID" value="KAG9251346.1"/>
    <property type="molecule type" value="Genomic_DNA"/>
</dbReference>
<dbReference type="GeneID" id="70289728"/>
<comment type="subcellular location">
    <subcellularLocation>
        <location evidence="4">Membrane</location>
        <topology evidence="4">Multi-pass membrane protein</topology>
    </subcellularLocation>
</comment>
<feature type="transmembrane region" description="Helical" evidence="4">
    <location>
        <begin position="137"/>
        <end position="158"/>
    </location>
</feature>
<evidence type="ECO:0000313" key="6">
    <source>
        <dbReference type="Proteomes" id="UP000887229"/>
    </source>
</evidence>
<dbReference type="Proteomes" id="UP000887229">
    <property type="component" value="Unassembled WGS sequence"/>
</dbReference>
<organism evidence="5 6">
    <name type="scientific">Emericellopsis atlantica</name>
    <dbReference type="NCBI Taxonomy" id="2614577"/>
    <lineage>
        <taxon>Eukaryota</taxon>
        <taxon>Fungi</taxon>
        <taxon>Dikarya</taxon>
        <taxon>Ascomycota</taxon>
        <taxon>Pezizomycotina</taxon>
        <taxon>Sordariomycetes</taxon>
        <taxon>Hypocreomycetidae</taxon>
        <taxon>Hypocreales</taxon>
        <taxon>Bionectriaceae</taxon>
        <taxon>Emericellopsis</taxon>
    </lineage>
</organism>
<reference evidence="5" key="1">
    <citation type="journal article" date="2021" name="IMA Fungus">
        <title>Genomic characterization of three marine fungi, including Emericellopsis atlantica sp. nov. with signatures of a generalist lifestyle and marine biomass degradation.</title>
        <authorList>
            <person name="Hagestad O.C."/>
            <person name="Hou L."/>
            <person name="Andersen J.H."/>
            <person name="Hansen E.H."/>
            <person name="Altermark B."/>
            <person name="Li C."/>
            <person name="Kuhnert E."/>
            <person name="Cox R.J."/>
            <person name="Crous P.W."/>
            <person name="Spatafora J.W."/>
            <person name="Lail K."/>
            <person name="Amirebrahimi M."/>
            <person name="Lipzen A."/>
            <person name="Pangilinan J."/>
            <person name="Andreopoulos W."/>
            <person name="Hayes R.D."/>
            <person name="Ng V."/>
            <person name="Grigoriev I.V."/>
            <person name="Jackson S.A."/>
            <person name="Sutton T.D.S."/>
            <person name="Dobson A.D.W."/>
            <person name="Rama T."/>
        </authorList>
    </citation>
    <scope>NUCLEOTIDE SEQUENCE</scope>
    <source>
        <strain evidence="5">TS7</strain>
    </source>
</reference>
<name>A0A9P7ZGM0_9HYPO</name>
<sequence>MDHSGMDMGDTADCKIEMLWNWNTIDACFLSESWRIENQGMMAATCIGVMLLAVLIEFSRRLGREYDAFLTRQFQRQACAHGTSLAAKGCGGSTEPYTPTITYRATVLQQFIRALLHAVTYGGAYIVMLLVMYFNGYIIISVFLGAGLGKFLCDWLVVKIDVQNLEVDRAPAGIDEATVCCG</sequence>
<keyword evidence="6" id="KW-1185">Reference proteome</keyword>
<evidence type="ECO:0000256" key="2">
    <source>
        <dbReference type="ARBA" id="ARBA00022989"/>
    </source>
</evidence>
<dbReference type="RefSeq" id="XP_046115270.1">
    <property type="nucleotide sequence ID" value="XM_046258825.1"/>
</dbReference>
<protein>
    <recommendedName>
        <fullName evidence="4">Copper transport protein</fullName>
    </recommendedName>
</protein>
<accession>A0A9P7ZGM0</accession>
<dbReference type="InterPro" id="IPR007274">
    <property type="entry name" value="Cop_transporter"/>
</dbReference>
<evidence type="ECO:0000256" key="1">
    <source>
        <dbReference type="ARBA" id="ARBA00022692"/>
    </source>
</evidence>
<keyword evidence="1 4" id="KW-0812">Transmembrane</keyword>
<dbReference type="AlphaFoldDB" id="A0A9P7ZGM0"/>
<keyword evidence="4" id="KW-0186">Copper</keyword>
<proteinExistence type="inferred from homology"/>
<evidence type="ECO:0000256" key="3">
    <source>
        <dbReference type="ARBA" id="ARBA00023136"/>
    </source>
</evidence>
<feature type="transmembrane region" description="Helical" evidence="4">
    <location>
        <begin position="40"/>
        <end position="58"/>
    </location>
</feature>
<keyword evidence="2 4" id="KW-1133">Transmembrane helix</keyword>
<keyword evidence="3 4" id="KW-0472">Membrane</keyword>
<comment type="caution">
    <text evidence="5">The sequence shown here is derived from an EMBL/GenBank/DDBJ whole genome shotgun (WGS) entry which is preliminary data.</text>
</comment>
<feature type="transmembrane region" description="Helical" evidence="4">
    <location>
        <begin position="111"/>
        <end position="131"/>
    </location>
</feature>
<evidence type="ECO:0000256" key="4">
    <source>
        <dbReference type="RuleBase" id="RU367022"/>
    </source>
</evidence>
<dbReference type="GO" id="GO:0016020">
    <property type="term" value="C:membrane"/>
    <property type="evidence" value="ECO:0007669"/>
    <property type="project" value="UniProtKB-SubCell"/>
</dbReference>
<evidence type="ECO:0000313" key="5">
    <source>
        <dbReference type="EMBL" id="KAG9251346.1"/>
    </source>
</evidence>
<keyword evidence="4" id="KW-0813">Transport</keyword>
<gene>
    <name evidence="5" type="ORF">F5Z01DRAFT_293377</name>
</gene>
<dbReference type="GO" id="GO:0005375">
    <property type="term" value="F:copper ion transmembrane transporter activity"/>
    <property type="evidence" value="ECO:0007669"/>
    <property type="project" value="UniProtKB-UniRule"/>
</dbReference>
<dbReference type="PANTHER" id="PTHR12483:SF79">
    <property type="entry name" value="COPPER TRANSPORT PROTEIN"/>
    <property type="match status" value="1"/>
</dbReference>
<dbReference type="Pfam" id="PF04145">
    <property type="entry name" value="Ctr"/>
    <property type="match status" value="1"/>
</dbReference>
<comment type="similarity">
    <text evidence="4">Belongs to the copper transporter (Ctr) (TC 1.A.56) family. SLC31A subfamily.</text>
</comment>
<keyword evidence="4" id="KW-0187">Copper transport</keyword>